<name>A0A1H1R6C9_9BRAD</name>
<dbReference type="Pfam" id="PF04899">
    <property type="entry name" value="MbeD_MobD"/>
    <property type="match status" value="1"/>
</dbReference>
<dbReference type="InterPro" id="IPR006983">
    <property type="entry name" value="MbeD_MobD"/>
</dbReference>
<accession>A0A1H1R6C9</accession>
<evidence type="ECO:0000313" key="4">
    <source>
        <dbReference type="EMBL" id="SDS31297.1"/>
    </source>
</evidence>
<organism evidence="4 5">
    <name type="scientific">Bradyrhizobium canariense</name>
    <dbReference type="NCBI Taxonomy" id="255045"/>
    <lineage>
        <taxon>Bacteria</taxon>
        <taxon>Pseudomonadati</taxon>
        <taxon>Pseudomonadota</taxon>
        <taxon>Alphaproteobacteria</taxon>
        <taxon>Hyphomicrobiales</taxon>
        <taxon>Nitrobacteraceae</taxon>
        <taxon>Bradyrhizobium</taxon>
    </lineage>
</organism>
<reference evidence="5" key="1">
    <citation type="submission" date="2016-10" db="EMBL/GenBank/DDBJ databases">
        <authorList>
            <person name="Varghese N."/>
            <person name="Submissions S."/>
        </authorList>
    </citation>
    <scope>NUCLEOTIDE SEQUENCE [LARGE SCALE GENOMIC DNA]</scope>
    <source>
        <strain evidence="5">GAS369</strain>
    </source>
</reference>
<evidence type="ECO:0000256" key="3">
    <source>
        <dbReference type="SAM" id="Phobius"/>
    </source>
</evidence>
<keyword evidence="1" id="KW-0175">Coiled coil</keyword>
<keyword evidence="3" id="KW-0472">Membrane</keyword>
<dbReference type="RefSeq" id="WP_244548996.1">
    <property type="nucleotide sequence ID" value="NZ_LT629750.1"/>
</dbReference>
<feature type="coiled-coil region" evidence="1">
    <location>
        <begin position="195"/>
        <end position="254"/>
    </location>
</feature>
<feature type="region of interest" description="Disordered" evidence="2">
    <location>
        <begin position="255"/>
        <end position="302"/>
    </location>
</feature>
<keyword evidence="3" id="KW-0812">Transmembrane</keyword>
<proteinExistence type="predicted"/>
<dbReference type="AlphaFoldDB" id="A0A1H1R6C9"/>
<feature type="region of interest" description="Disordered" evidence="2">
    <location>
        <begin position="152"/>
        <end position="179"/>
    </location>
</feature>
<feature type="region of interest" description="Disordered" evidence="2">
    <location>
        <begin position="44"/>
        <end position="86"/>
    </location>
</feature>
<gene>
    <name evidence="4" type="ORF">SAMN05444158_1667</name>
</gene>
<dbReference type="EMBL" id="LT629750">
    <property type="protein sequence ID" value="SDS31297.1"/>
    <property type="molecule type" value="Genomic_DNA"/>
</dbReference>
<sequence>MPQTDDPKPDEPQGVKRADAELAHAYERIKSAEEELARLDRLVSGMERGGDGPPIRQGGTGAEPSGATVNEAPASEKTSENKAPHPGVWRGRPMLLAFVGFLLAICIFGAAFASRYGNEAKAIMARWAPPAPIAHPEASEPRGPTKSLIAQAADAGEQPSPPAAPSQKEMKDVPSTGAATSADLAQSLTTITHDLASINEKLDQLKSSYDQTLREHADAIQQLKTTQEQSARDNARLAGQVQALQAQLAALSAKSSAQSLKKENDAAARQRQSVAAPLRPRRPPAPWRPPPYMDEPWDDPYY</sequence>
<feature type="compositionally biased region" description="Pro residues" evidence="2">
    <location>
        <begin position="283"/>
        <end position="293"/>
    </location>
</feature>
<evidence type="ECO:0000256" key="2">
    <source>
        <dbReference type="SAM" id="MobiDB-lite"/>
    </source>
</evidence>
<evidence type="ECO:0000313" key="5">
    <source>
        <dbReference type="Proteomes" id="UP000243904"/>
    </source>
</evidence>
<evidence type="ECO:0000256" key="1">
    <source>
        <dbReference type="SAM" id="Coils"/>
    </source>
</evidence>
<dbReference type="Proteomes" id="UP000243904">
    <property type="component" value="Chromosome I"/>
</dbReference>
<keyword evidence="5" id="KW-1185">Reference proteome</keyword>
<keyword evidence="3" id="KW-1133">Transmembrane helix</keyword>
<protein>
    <submittedName>
        <fullName evidence="4">MbeD/MobD like protein</fullName>
    </submittedName>
</protein>
<feature type="transmembrane region" description="Helical" evidence="3">
    <location>
        <begin position="94"/>
        <end position="114"/>
    </location>
</feature>